<accession>A0A6P5Z6N3</accession>
<sequence>MSYSPPQGSPSQDGYPQSGKPVGGYDGEGPPRGKSHHQKQQQKQQRQQQASPVRVLPQGHILPQNNNPQSIQLGVSSSSGYPHNQHSSLPGSQSSHYQPHQQQPAPGVLSQGYHPKDNHHSRNQFHKQVTSIQDPSPSESSSKTQQKLIPSKGSVENHMDPPQNPTPTASDLPDHGEKHLLQTNNEPTQQPMSADHNNGYQQKPYRQPQPPEGAASSREPLPVPEGYPPTQQPMSADQTNGYQQKPHRQLQPPEGAASSRDSLPVPEGYPPPRPPTSPSKLEPRRKKDSLQQILCFVDTYVLLALAIDFTLLAKKGAPDHSKHHSVLIIGKGFLVYEKIYSPRDARNHPNKPGVKIQWTKLQVLLFNTTSHRKETLPKTCDLSRIL</sequence>
<name>A0A6P5Z6N3_DURZI</name>
<feature type="compositionally biased region" description="Pro residues" evidence="1">
    <location>
        <begin position="267"/>
        <end position="277"/>
    </location>
</feature>
<organism evidence="2 3">
    <name type="scientific">Durio zibethinus</name>
    <name type="common">Durian</name>
    <dbReference type="NCBI Taxonomy" id="66656"/>
    <lineage>
        <taxon>Eukaryota</taxon>
        <taxon>Viridiplantae</taxon>
        <taxon>Streptophyta</taxon>
        <taxon>Embryophyta</taxon>
        <taxon>Tracheophyta</taxon>
        <taxon>Spermatophyta</taxon>
        <taxon>Magnoliopsida</taxon>
        <taxon>eudicotyledons</taxon>
        <taxon>Gunneridae</taxon>
        <taxon>Pentapetalae</taxon>
        <taxon>rosids</taxon>
        <taxon>malvids</taxon>
        <taxon>Malvales</taxon>
        <taxon>Malvaceae</taxon>
        <taxon>Helicteroideae</taxon>
        <taxon>Durio</taxon>
    </lineage>
</organism>
<feature type="compositionally biased region" description="Polar residues" evidence="1">
    <location>
        <begin position="1"/>
        <end position="15"/>
    </location>
</feature>
<feature type="region of interest" description="Disordered" evidence="1">
    <location>
        <begin position="1"/>
        <end position="285"/>
    </location>
</feature>
<evidence type="ECO:0000256" key="1">
    <source>
        <dbReference type="SAM" id="MobiDB-lite"/>
    </source>
</evidence>
<feature type="compositionally biased region" description="Polar residues" evidence="1">
    <location>
        <begin position="232"/>
        <end position="243"/>
    </location>
</feature>
<dbReference type="GeneID" id="111297626"/>
<feature type="compositionally biased region" description="Pro residues" evidence="1">
    <location>
        <begin position="221"/>
        <end position="231"/>
    </location>
</feature>
<evidence type="ECO:0000313" key="3">
    <source>
        <dbReference type="RefSeq" id="XP_022748016.1"/>
    </source>
</evidence>
<feature type="compositionally biased region" description="Polar residues" evidence="1">
    <location>
        <begin position="181"/>
        <end position="199"/>
    </location>
</feature>
<keyword evidence="2" id="KW-1185">Reference proteome</keyword>
<reference evidence="3" key="1">
    <citation type="submission" date="2025-08" db="UniProtKB">
        <authorList>
            <consortium name="RefSeq"/>
        </authorList>
    </citation>
    <scope>IDENTIFICATION</scope>
    <source>
        <tissue evidence="3">Fruit stalk</tissue>
    </source>
</reference>
<feature type="compositionally biased region" description="Polar residues" evidence="1">
    <location>
        <begin position="63"/>
        <end position="91"/>
    </location>
</feature>
<feature type="compositionally biased region" description="Low complexity" evidence="1">
    <location>
        <begin position="92"/>
        <end position="104"/>
    </location>
</feature>
<evidence type="ECO:0000313" key="2">
    <source>
        <dbReference type="Proteomes" id="UP000515121"/>
    </source>
</evidence>
<gene>
    <name evidence="3" type="primary">LOC111297626</name>
</gene>
<dbReference type="Proteomes" id="UP000515121">
    <property type="component" value="Unplaced"/>
</dbReference>
<dbReference type="KEGG" id="dzi:111297626"/>
<dbReference type="RefSeq" id="XP_022748016.1">
    <property type="nucleotide sequence ID" value="XM_022892281.1"/>
</dbReference>
<dbReference type="AlphaFoldDB" id="A0A6P5Z6N3"/>
<protein>
    <submittedName>
        <fullName evidence="3">Basic salivary proline-rich protein 2-like</fullName>
    </submittedName>
</protein>
<proteinExistence type="predicted"/>